<proteinExistence type="predicted"/>
<protein>
    <submittedName>
        <fullName evidence="1">Deoxynucleoside monophosphate kinase</fullName>
    </submittedName>
</protein>
<dbReference type="InterPro" id="IPR048444">
    <property type="entry name" value="DNMK"/>
</dbReference>
<evidence type="ECO:0000313" key="2">
    <source>
        <dbReference type="Proteomes" id="UP001219759"/>
    </source>
</evidence>
<name>A0AAE9ZMI1_9CAUD</name>
<organism evidence="1 2">
    <name type="scientific">Microbacterium phage Caron</name>
    <dbReference type="NCBI Taxonomy" id="3028494"/>
    <lineage>
        <taxon>Viruses</taxon>
        <taxon>Duplodnaviria</taxon>
        <taxon>Heunggongvirae</taxon>
        <taxon>Uroviricota</taxon>
        <taxon>Caudoviricetes</taxon>
        <taxon>Casidaviridae</taxon>
        <taxon>Barnstormervirus</taxon>
        <taxon>Barnstormervirus caron</taxon>
    </lineage>
</organism>
<keyword evidence="1" id="KW-0808">Transferase</keyword>
<dbReference type="Gene3D" id="3.40.50.300">
    <property type="entry name" value="P-loop containing nucleotide triphosphate hydrolases"/>
    <property type="match status" value="1"/>
</dbReference>
<dbReference type="InterPro" id="IPR027417">
    <property type="entry name" value="P-loop_NTPase"/>
</dbReference>
<keyword evidence="1" id="KW-0418">Kinase</keyword>
<keyword evidence="2" id="KW-1185">Reference proteome</keyword>
<sequence>MTHPAELIGLIGKKRTGKNHTAKLLARFGYEEAAFADPLRDLAAAINPIVGYRTEERWEHGYGGALVRVADDVVPVYYNDAMAALGYERAKEVYPGFREFLQRLGTEGIRNTLGDKYGLRELLGDDVWIVLAEKRIDAADKPLVFTDVRFPNEADLIARKGGTTVRIVRPDLPPSDDEHASETALDNYVPDAVLVNPGTALAFSQKVDELVDTIA</sequence>
<dbReference type="GO" id="GO:0016301">
    <property type="term" value="F:kinase activity"/>
    <property type="evidence" value="ECO:0007669"/>
    <property type="project" value="UniProtKB-KW"/>
</dbReference>
<dbReference type="Proteomes" id="UP001219759">
    <property type="component" value="Segment"/>
</dbReference>
<evidence type="ECO:0000313" key="1">
    <source>
        <dbReference type="EMBL" id="WDS52049.1"/>
    </source>
</evidence>
<accession>A0AAE9ZMI1</accession>
<dbReference type="Pfam" id="PF21448">
    <property type="entry name" value="DNMK"/>
    <property type="match status" value="1"/>
</dbReference>
<dbReference type="EMBL" id="OQ190481">
    <property type="protein sequence ID" value="WDS52049.1"/>
    <property type="molecule type" value="Genomic_DNA"/>
</dbReference>
<gene>
    <name evidence="1" type="primary">23</name>
    <name evidence="1" type="ORF">SEA_CARON_23</name>
</gene>
<reference evidence="2" key="1">
    <citation type="submission" date="2023-01" db="EMBL/GenBank/DDBJ databases">
        <authorList>
            <person name="Bendele M."/>
            <person name="Baldwin A.R."/>
            <person name="Chauncey H.A."/>
            <person name="Connelly K.A."/>
            <person name="Daniel I."/>
            <person name="Fitzgerald E.B."/>
            <person name="McKinney B.E."/>
            <person name="Murray D.M."/>
            <person name="Parshall S."/>
            <person name="Stokes L.T."/>
            <person name="Tanaka K.N."/>
            <person name="Vinson E.C."/>
            <person name="Klevikis C."/>
            <person name="Temple L."/>
            <person name="Utz L."/>
            <person name="Rinehart C.A."/>
            <person name="Garlena R.A."/>
            <person name="Russell D.A."/>
            <person name="Jacobs-Sera D."/>
            <person name="Hatfull G.F."/>
        </authorList>
    </citation>
    <scope>NUCLEOTIDE SEQUENCE [LARGE SCALE GENOMIC DNA]</scope>
</reference>